<dbReference type="EMBL" id="BPVZ01000048">
    <property type="protein sequence ID" value="GKV17550.1"/>
    <property type="molecule type" value="Genomic_DNA"/>
</dbReference>
<name>A0AAV5K3T3_9ROSI</name>
<reference evidence="4 5" key="1">
    <citation type="journal article" date="2021" name="Commun. Biol.">
        <title>The genome of Shorea leprosula (Dipterocarpaceae) highlights the ecological relevance of drought in aseasonal tropical rainforests.</title>
        <authorList>
            <person name="Ng K.K.S."/>
            <person name="Kobayashi M.J."/>
            <person name="Fawcett J.A."/>
            <person name="Hatakeyama M."/>
            <person name="Paape T."/>
            <person name="Ng C.H."/>
            <person name="Ang C.C."/>
            <person name="Tnah L.H."/>
            <person name="Lee C.T."/>
            <person name="Nishiyama T."/>
            <person name="Sese J."/>
            <person name="O'Brien M.J."/>
            <person name="Copetti D."/>
            <person name="Mohd Noor M.I."/>
            <person name="Ong R.C."/>
            <person name="Putra M."/>
            <person name="Sireger I.Z."/>
            <person name="Indrioko S."/>
            <person name="Kosugi Y."/>
            <person name="Izuno A."/>
            <person name="Isagi Y."/>
            <person name="Lee S.L."/>
            <person name="Shimizu K.K."/>
        </authorList>
    </citation>
    <scope>NUCLEOTIDE SEQUENCE [LARGE SCALE GENOMIC DNA]</scope>
    <source>
        <strain evidence="4">214</strain>
    </source>
</reference>
<evidence type="ECO:0000256" key="2">
    <source>
        <dbReference type="SAM" id="SignalP"/>
    </source>
</evidence>
<dbReference type="InterPro" id="IPR001024">
    <property type="entry name" value="PLAT/LH2_dom"/>
</dbReference>
<dbReference type="Gene3D" id="2.60.60.20">
    <property type="entry name" value="PLAT/LH2 domain"/>
    <property type="match status" value="1"/>
</dbReference>
<accession>A0AAV5K3T3</accession>
<evidence type="ECO:0000313" key="4">
    <source>
        <dbReference type="EMBL" id="GKV17550.1"/>
    </source>
</evidence>
<gene>
    <name evidence="4" type="ORF">SLEP1_g28040</name>
</gene>
<feature type="domain" description="PLAT" evidence="3">
    <location>
        <begin position="26"/>
        <end position="152"/>
    </location>
</feature>
<dbReference type="PANTHER" id="PTHR31718">
    <property type="entry name" value="PLAT DOMAIN-CONTAINING PROTEIN"/>
    <property type="match status" value="1"/>
</dbReference>
<comment type="caution">
    <text evidence="1">Lacks conserved residue(s) required for the propagation of feature annotation.</text>
</comment>
<dbReference type="Pfam" id="PF06232">
    <property type="entry name" value="ATS3"/>
    <property type="match status" value="1"/>
</dbReference>
<sequence length="182" mass="20173">MKALYFSFILLALFFSLAASDYSEDCVYTIYVKTASVIKGGTDSKISLVLGDPWGNSVWIPNLKSWGLMDPNHDYFERGNLDVFSGRGVCIEPPACRLNLTSDGSGPHHGWYVEYMQVTSTGPYRSCSQTVFYVDRWLATDVPPYELTVVLDKCDMWDESPEHGINAAFEVGNNAGRSTASA</sequence>
<dbReference type="InterPro" id="IPR036392">
    <property type="entry name" value="PLAT/LH2_dom_sf"/>
</dbReference>
<evidence type="ECO:0000259" key="3">
    <source>
        <dbReference type="PROSITE" id="PS50095"/>
    </source>
</evidence>
<keyword evidence="5" id="KW-1185">Reference proteome</keyword>
<dbReference type="Proteomes" id="UP001054252">
    <property type="component" value="Unassembled WGS sequence"/>
</dbReference>
<comment type="caution">
    <text evidence="4">The sequence shown here is derived from an EMBL/GenBank/DDBJ whole genome shotgun (WGS) entry which is preliminary data.</text>
</comment>
<feature type="signal peptide" evidence="2">
    <location>
        <begin position="1"/>
        <end position="20"/>
    </location>
</feature>
<dbReference type="PROSITE" id="PS50095">
    <property type="entry name" value="PLAT"/>
    <property type="match status" value="1"/>
</dbReference>
<dbReference type="AlphaFoldDB" id="A0AAV5K3T3"/>
<evidence type="ECO:0000256" key="1">
    <source>
        <dbReference type="PROSITE-ProRule" id="PRU00152"/>
    </source>
</evidence>
<keyword evidence="2" id="KW-0732">Signal</keyword>
<proteinExistence type="predicted"/>
<dbReference type="SUPFAM" id="SSF49723">
    <property type="entry name" value="Lipase/lipooxygenase domain (PLAT/LH2 domain)"/>
    <property type="match status" value="1"/>
</dbReference>
<dbReference type="PANTHER" id="PTHR31718:SF47">
    <property type="entry name" value="OS06G0206401 PROTEIN"/>
    <property type="match status" value="1"/>
</dbReference>
<dbReference type="InterPro" id="IPR010417">
    <property type="entry name" value="Embryo-specific_ATS3"/>
</dbReference>
<organism evidence="4 5">
    <name type="scientific">Rubroshorea leprosula</name>
    <dbReference type="NCBI Taxonomy" id="152421"/>
    <lineage>
        <taxon>Eukaryota</taxon>
        <taxon>Viridiplantae</taxon>
        <taxon>Streptophyta</taxon>
        <taxon>Embryophyta</taxon>
        <taxon>Tracheophyta</taxon>
        <taxon>Spermatophyta</taxon>
        <taxon>Magnoliopsida</taxon>
        <taxon>eudicotyledons</taxon>
        <taxon>Gunneridae</taxon>
        <taxon>Pentapetalae</taxon>
        <taxon>rosids</taxon>
        <taxon>malvids</taxon>
        <taxon>Malvales</taxon>
        <taxon>Dipterocarpaceae</taxon>
        <taxon>Rubroshorea</taxon>
    </lineage>
</organism>
<protein>
    <recommendedName>
        <fullName evidence="3">PLAT domain-containing protein</fullName>
    </recommendedName>
</protein>
<feature type="chain" id="PRO_5043730627" description="PLAT domain-containing protein" evidence="2">
    <location>
        <begin position="21"/>
        <end position="182"/>
    </location>
</feature>
<evidence type="ECO:0000313" key="5">
    <source>
        <dbReference type="Proteomes" id="UP001054252"/>
    </source>
</evidence>